<dbReference type="OrthoDB" id="416253at2759"/>
<organism evidence="2 3">
    <name type="scientific">Lachancea meyersii CBS 8951</name>
    <dbReference type="NCBI Taxonomy" id="1266667"/>
    <lineage>
        <taxon>Eukaryota</taxon>
        <taxon>Fungi</taxon>
        <taxon>Dikarya</taxon>
        <taxon>Ascomycota</taxon>
        <taxon>Saccharomycotina</taxon>
        <taxon>Saccharomycetes</taxon>
        <taxon>Saccharomycetales</taxon>
        <taxon>Saccharomycetaceae</taxon>
        <taxon>Lachancea</taxon>
    </lineage>
</organism>
<feature type="region of interest" description="Disordered" evidence="1">
    <location>
        <begin position="68"/>
        <end position="88"/>
    </location>
</feature>
<keyword evidence="3" id="KW-1185">Reference proteome</keyword>
<dbReference type="InterPro" id="IPR038816">
    <property type="entry name" value="Stationary_phase_5"/>
</dbReference>
<evidence type="ECO:0000313" key="2">
    <source>
        <dbReference type="EMBL" id="SCU81101.1"/>
    </source>
</evidence>
<protein>
    <submittedName>
        <fullName evidence="2">LAME_0B05666g1_1</fullName>
    </submittedName>
</protein>
<evidence type="ECO:0000313" key="3">
    <source>
        <dbReference type="Proteomes" id="UP000191144"/>
    </source>
</evidence>
<evidence type="ECO:0000256" key="1">
    <source>
        <dbReference type="SAM" id="MobiDB-lite"/>
    </source>
</evidence>
<dbReference type="PANTHER" id="PTHR42342">
    <property type="entry name" value="STATIONARY PHASE PROTEIN 5"/>
    <property type="match status" value="1"/>
</dbReference>
<accession>A0A1G4IVL5</accession>
<dbReference type="EMBL" id="LT598478">
    <property type="protein sequence ID" value="SCU81101.1"/>
    <property type="molecule type" value="Genomic_DNA"/>
</dbReference>
<dbReference type="AlphaFoldDB" id="A0A1G4IVL5"/>
<dbReference type="GO" id="GO:0043248">
    <property type="term" value="P:proteasome assembly"/>
    <property type="evidence" value="ECO:0007669"/>
    <property type="project" value="TreeGrafter"/>
</dbReference>
<reference evidence="3" key="1">
    <citation type="submission" date="2016-03" db="EMBL/GenBank/DDBJ databases">
        <authorList>
            <person name="Devillers Hugo."/>
        </authorList>
    </citation>
    <scope>NUCLEOTIDE SEQUENCE [LARGE SCALE GENOMIC DNA]</scope>
</reference>
<dbReference type="PANTHER" id="PTHR42342:SF1">
    <property type="entry name" value="STATIONARY PHASE PROTEIN 5"/>
    <property type="match status" value="1"/>
</dbReference>
<feature type="region of interest" description="Disordered" evidence="1">
    <location>
        <begin position="342"/>
        <end position="373"/>
    </location>
</feature>
<sequence length="373" mass="41885">MSANSLRQWLKVARKQVKQLRQTLDDELQNVLERNILRPQKSLVRVPVPVRRGVSLGNGTRYLHTTSRNSAQAGQRAQKSCNNSAPRFATSSGRGVFSQFNGAYRAPRGVPRGLYTNWNMYTMRFASGRAYSTAAIRITHDAAQNMAISLRCFFNLWDSFVPSHNHGESARLALRETGNGRKRLCAEEISVMRAMEVCRMIQDHRQELMLDGGNETGSEALGCVVDFQLPRLDVSQMPSMVFACDEALDKWRDELVECHAMMRKIEESVRTIYKNYGALPLEFGESFVRVRFPNLTMAEAELLMRDLGLTLGLVLPEPTFASDLDQKAWHANPNEMHKKGFPMSDFDPVLSPSSSSPSESQLSGDFSILSSQA</sequence>
<proteinExistence type="predicted"/>
<gene>
    <name evidence="2" type="ORF">LAME_0B05666G</name>
</gene>
<dbReference type="GO" id="GO:0070628">
    <property type="term" value="F:proteasome binding"/>
    <property type="evidence" value="ECO:0007669"/>
    <property type="project" value="InterPro"/>
</dbReference>
<name>A0A1G4IVL5_9SACH</name>
<dbReference type="Proteomes" id="UP000191144">
    <property type="component" value="Chromosome B"/>
</dbReference>
<feature type="compositionally biased region" description="Low complexity" evidence="1">
    <location>
        <begin position="350"/>
        <end position="363"/>
    </location>
</feature>